<dbReference type="Pfam" id="PF01739">
    <property type="entry name" value="CheR"/>
    <property type="match status" value="1"/>
</dbReference>
<accession>A0A7V5NXN3</accession>
<evidence type="ECO:0000259" key="6">
    <source>
        <dbReference type="PROSITE" id="PS50123"/>
    </source>
</evidence>
<evidence type="ECO:0000313" key="7">
    <source>
        <dbReference type="EMBL" id="HHI89134.1"/>
    </source>
</evidence>
<gene>
    <name evidence="7" type="ORF">ENK01_04190</name>
</gene>
<dbReference type="EMBL" id="DROP01000281">
    <property type="protein sequence ID" value="HHI89134.1"/>
    <property type="molecule type" value="Genomic_DNA"/>
</dbReference>
<evidence type="ECO:0000256" key="1">
    <source>
        <dbReference type="ARBA" id="ARBA00001541"/>
    </source>
</evidence>
<feature type="non-terminal residue" evidence="7">
    <location>
        <position position="127"/>
    </location>
</feature>
<dbReference type="SUPFAM" id="SSF53335">
    <property type="entry name" value="S-adenosyl-L-methionine-dependent methyltransferases"/>
    <property type="match status" value="1"/>
</dbReference>
<dbReference type="InterPro" id="IPR000780">
    <property type="entry name" value="CheR_MeTrfase"/>
</dbReference>
<dbReference type="Proteomes" id="UP000885806">
    <property type="component" value="Unassembled WGS sequence"/>
</dbReference>
<comment type="catalytic activity">
    <reaction evidence="1">
        <text>L-glutamyl-[protein] + S-adenosyl-L-methionine = [protein]-L-glutamate 5-O-methyl ester + S-adenosyl-L-homocysteine</text>
        <dbReference type="Rhea" id="RHEA:24452"/>
        <dbReference type="Rhea" id="RHEA-COMP:10208"/>
        <dbReference type="Rhea" id="RHEA-COMP:10311"/>
        <dbReference type="ChEBI" id="CHEBI:29973"/>
        <dbReference type="ChEBI" id="CHEBI:57856"/>
        <dbReference type="ChEBI" id="CHEBI:59789"/>
        <dbReference type="ChEBI" id="CHEBI:82795"/>
        <dbReference type="EC" id="2.1.1.80"/>
    </reaction>
</comment>
<evidence type="ECO:0000256" key="5">
    <source>
        <dbReference type="ARBA" id="ARBA00022691"/>
    </source>
</evidence>
<dbReference type="Gene3D" id="3.40.50.150">
    <property type="entry name" value="Vaccinia Virus protein VP39"/>
    <property type="match status" value="1"/>
</dbReference>
<dbReference type="SUPFAM" id="SSF47757">
    <property type="entry name" value="Chemotaxis receptor methyltransferase CheR, N-terminal domain"/>
    <property type="match status" value="1"/>
</dbReference>
<dbReference type="InterPro" id="IPR036804">
    <property type="entry name" value="CheR_N_sf"/>
</dbReference>
<protein>
    <recommendedName>
        <fullName evidence="2">protein-glutamate O-methyltransferase</fullName>
        <ecNumber evidence="2">2.1.1.80</ecNumber>
    </recommendedName>
</protein>
<reference evidence="7" key="1">
    <citation type="journal article" date="2020" name="mSystems">
        <title>Genome- and Community-Level Interaction Insights into Carbon Utilization and Element Cycling Functions of Hydrothermarchaeota in Hydrothermal Sediment.</title>
        <authorList>
            <person name="Zhou Z."/>
            <person name="Liu Y."/>
            <person name="Xu W."/>
            <person name="Pan J."/>
            <person name="Luo Z.H."/>
            <person name="Li M."/>
        </authorList>
    </citation>
    <scope>NUCLEOTIDE SEQUENCE [LARGE SCALE GENOMIC DNA]</scope>
    <source>
        <strain evidence="7">HyVt-538</strain>
    </source>
</reference>
<organism evidence="7">
    <name type="scientific">Hellea balneolensis</name>
    <dbReference type="NCBI Taxonomy" id="287478"/>
    <lineage>
        <taxon>Bacteria</taxon>
        <taxon>Pseudomonadati</taxon>
        <taxon>Pseudomonadota</taxon>
        <taxon>Alphaproteobacteria</taxon>
        <taxon>Maricaulales</taxon>
        <taxon>Robiginitomaculaceae</taxon>
        <taxon>Hellea</taxon>
    </lineage>
</organism>
<evidence type="ECO:0000256" key="3">
    <source>
        <dbReference type="ARBA" id="ARBA00022603"/>
    </source>
</evidence>
<dbReference type="PRINTS" id="PR00996">
    <property type="entry name" value="CHERMTFRASE"/>
</dbReference>
<dbReference type="EC" id="2.1.1.80" evidence="2"/>
<dbReference type="InterPro" id="IPR029063">
    <property type="entry name" value="SAM-dependent_MTases_sf"/>
</dbReference>
<keyword evidence="5" id="KW-0949">S-adenosyl-L-methionine</keyword>
<dbReference type="PROSITE" id="PS50123">
    <property type="entry name" value="CHER"/>
    <property type="match status" value="1"/>
</dbReference>
<feature type="domain" description="CheR-type methyltransferase" evidence="6">
    <location>
        <begin position="1"/>
        <end position="127"/>
    </location>
</feature>
<dbReference type="GO" id="GO:0032259">
    <property type="term" value="P:methylation"/>
    <property type="evidence" value="ECO:0007669"/>
    <property type="project" value="UniProtKB-KW"/>
</dbReference>
<evidence type="ECO:0000256" key="2">
    <source>
        <dbReference type="ARBA" id="ARBA00012534"/>
    </source>
</evidence>
<sequence length="127" mass="13943">MSDVLSLKPAYYEALKRLTLELAGIKLGADHTFLVETRLAALARKEGFEDLGQMIDELFSRGETRLAIHVVTALLQRATAFFEDRAGFELLGDVVLPTLHPLYRGGVVKILSYGCSSGQEIYSAAIL</sequence>
<comment type="caution">
    <text evidence="7">The sequence shown here is derived from an EMBL/GenBank/DDBJ whole genome shotgun (WGS) entry which is preliminary data.</text>
</comment>
<keyword evidence="4" id="KW-0808">Transferase</keyword>
<dbReference type="Gene3D" id="1.10.155.10">
    <property type="entry name" value="Chemotaxis receptor methyltransferase CheR, N-terminal domain"/>
    <property type="match status" value="1"/>
</dbReference>
<dbReference type="AlphaFoldDB" id="A0A7V5NXN3"/>
<evidence type="ECO:0000256" key="4">
    <source>
        <dbReference type="ARBA" id="ARBA00022679"/>
    </source>
</evidence>
<name>A0A7V5NXN3_9PROT</name>
<keyword evidence="3" id="KW-0489">Methyltransferase</keyword>
<proteinExistence type="predicted"/>
<dbReference type="GO" id="GO:0008983">
    <property type="term" value="F:protein-glutamate O-methyltransferase activity"/>
    <property type="evidence" value="ECO:0007669"/>
    <property type="project" value="UniProtKB-EC"/>
</dbReference>
<dbReference type="InterPro" id="IPR022642">
    <property type="entry name" value="CheR_C"/>
</dbReference>